<organism evidence="4 5">
    <name type="scientific">Pseudoxanthomonas gei</name>
    <dbReference type="NCBI Taxonomy" id="1383030"/>
    <lineage>
        <taxon>Bacteria</taxon>
        <taxon>Pseudomonadati</taxon>
        <taxon>Pseudomonadota</taxon>
        <taxon>Gammaproteobacteria</taxon>
        <taxon>Lysobacterales</taxon>
        <taxon>Lysobacteraceae</taxon>
        <taxon>Pseudoxanthomonas</taxon>
    </lineage>
</organism>
<evidence type="ECO:0000313" key="4">
    <source>
        <dbReference type="EMBL" id="NDK38495.1"/>
    </source>
</evidence>
<comment type="caution">
    <text evidence="4">The sequence shown here is derived from an EMBL/GenBank/DDBJ whole genome shotgun (WGS) entry which is preliminary data.</text>
</comment>
<keyword evidence="2" id="KW-0732">Signal</keyword>
<dbReference type="InterPro" id="IPR011992">
    <property type="entry name" value="EF-hand-dom_pair"/>
</dbReference>
<dbReference type="RefSeq" id="WP_162349047.1">
    <property type="nucleotide sequence ID" value="NZ_QOVG01000003.1"/>
</dbReference>
<dbReference type="SUPFAM" id="SSF47473">
    <property type="entry name" value="EF-hand"/>
    <property type="match status" value="1"/>
</dbReference>
<sequence length="136" mass="14119">MNNPNRKPLIALLALSAALAMPMAFAQDDTEAQATQAQAEQATPTDPATATQSAQGASVQQAEQASTSASSQGKQGWNDVDSDKDGAISKKEAASNAGLSQVFDQADADTNGKLTAEEYKAFVSKNYGEPKAPKTK</sequence>
<dbReference type="InterPro" id="IPR018247">
    <property type="entry name" value="EF_Hand_1_Ca_BS"/>
</dbReference>
<evidence type="ECO:0000313" key="5">
    <source>
        <dbReference type="Proteomes" id="UP001429354"/>
    </source>
</evidence>
<feature type="chain" id="PRO_5047464889" evidence="2">
    <location>
        <begin position="27"/>
        <end position="136"/>
    </location>
</feature>
<accession>A0ABX0AAC1</accession>
<dbReference type="PROSITE" id="PS00018">
    <property type="entry name" value="EF_HAND_1"/>
    <property type="match status" value="1"/>
</dbReference>
<gene>
    <name evidence="4" type="ORF">DT603_06520</name>
</gene>
<dbReference type="Pfam" id="PF13202">
    <property type="entry name" value="EF-hand_5"/>
    <property type="match status" value="2"/>
</dbReference>
<dbReference type="EMBL" id="QOVG01000003">
    <property type="protein sequence ID" value="NDK38495.1"/>
    <property type="molecule type" value="Genomic_DNA"/>
</dbReference>
<keyword evidence="5" id="KW-1185">Reference proteome</keyword>
<evidence type="ECO:0000259" key="3">
    <source>
        <dbReference type="PROSITE" id="PS50222"/>
    </source>
</evidence>
<proteinExistence type="predicted"/>
<reference evidence="4 5" key="1">
    <citation type="submission" date="2018-07" db="EMBL/GenBank/DDBJ databases">
        <title>Whole genome Sequencing of Pseudoxanthomonas gei KCTC 32298 (T).</title>
        <authorList>
            <person name="Kumar S."/>
            <person name="Bansal K."/>
            <person name="Kaur A."/>
            <person name="Patil P."/>
            <person name="Sharma S."/>
            <person name="Patil P.B."/>
        </authorList>
    </citation>
    <scope>NUCLEOTIDE SEQUENCE [LARGE SCALE GENOMIC DNA]</scope>
    <source>
        <strain evidence="4 5">KCTC 32298</strain>
    </source>
</reference>
<feature type="compositionally biased region" description="Low complexity" evidence="1">
    <location>
        <begin position="32"/>
        <end position="72"/>
    </location>
</feature>
<feature type="compositionally biased region" description="Basic and acidic residues" evidence="1">
    <location>
        <begin position="81"/>
        <end position="93"/>
    </location>
</feature>
<dbReference type="Gene3D" id="1.10.238.10">
    <property type="entry name" value="EF-hand"/>
    <property type="match status" value="1"/>
</dbReference>
<evidence type="ECO:0000256" key="2">
    <source>
        <dbReference type="SAM" id="SignalP"/>
    </source>
</evidence>
<dbReference type="Proteomes" id="UP001429354">
    <property type="component" value="Unassembled WGS sequence"/>
</dbReference>
<feature type="domain" description="EF-hand" evidence="3">
    <location>
        <begin position="94"/>
        <end position="129"/>
    </location>
</feature>
<feature type="signal peptide" evidence="2">
    <location>
        <begin position="1"/>
        <end position="26"/>
    </location>
</feature>
<evidence type="ECO:0000256" key="1">
    <source>
        <dbReference type="SAM" id="MobiDB-lite"/>
    </source>
</evidence>
<name>A0ABX0AAC1_9GAMM</name>
<feature type="region of interest" description="Disordered" evidence="1">
    <location>
        <begin position="28"/>
        <end position="106"/>
    </location>
</feature>
<dbReference type="InterPro" id="IPR002048">
    <property type="entry name" value="EF_hand_dom"/>
</dbReference>
<dbReference type="PROSITE" id="PS50222">
    <property type="entry name" value="EF_HAND_2"/>
    <property type="match status" value="1"/>
</dbReference>
<protein>
    <submittedName>
        <fullName evidence="4">EF-hand domain-containing protein</fullName>
    </submittedName>
</protein>